<dbReference type="InterPro" id="IPR023574">
    <property type="entry name" value="Ribosomal_uL4_dom_sf"/>
</dbReference>
<feature type="region of interest" description="Disordered" evidence="7">
    <location>
        <begin position="48"/>
        <end position="77"/>
    </location>
</feature>
<dbReference type="HAMAP" id="MF_01328_B">
    <property type="entry name" value="Ribosomal_uL4_B"/>
    <property type="match status" value="1"/>
</dbReference>
<proteinExistence type="inferred from homology"/>
<evidence type="ECO:0000256" key="2">
    <source>
        <dbReference type="ARBA" id="ARBA00011838"/>
    </source>
</evidence>
<comment type="function">
    <text evidence="6">One of the primary rRNA binding proteins, this protein initially binds near the 5'-end of the 23S rRNA. It is important during the early stages of 50S assembly. It makes multiple contacts with different domains of the 23S rRNA in the assembled 50S subunit and ribosome.</text>
</comment>
<evidence type="ECO:0000256" key="3">
    <source>
        <dbReference type="ARBA" id="ARBA00022980"/>
    </source>
</evidence>
<dbReference type="PANTHER" id="PTHR10746:SF6">
    <property type="entry name" value="LARGE RIBOSOMAL SUBUNIT PROTEIN UL4M"/>
    <property type="match status" value="1"/>
</dbReference>
<dbReference type="InterPro" id="IPR013005">
    <property type="entry name" value="Ribosomal_uL4-like"/>
</dbReference>
<evidence type="ECO:0000313" key="8">
    <source>
        <dbReference type="EMBL" id="BAS29087.1"/>
    </source>
</evidence>
<comment type="subunit">
    <text evidence="2 6">Part of the 50S ribosomal subunit.</text>
</comment>
<dbReference type="PANTHER" id="PTHR10746">
    <property type="entry name" value="50S RIBOSOMAL PROTEIN L4"/>
    <property type="match status" value="1"/>
</dbReference>
<keyword evidence="6" id="KW-0699">rRNA-binding</keyword>
<dbReference type="NCBIfam" id="TIGR03953">
    <property type="entry name" value="rplD_bact"/>
    <property type="match status" value="1"/>
</dbReference>
<evidence type="ECO:0000256" key="7">
    <source>
        <dbReference type="SAM" id="MobiDB-lite"/>
    </source>
</evidence>
<evidence type="ECO:0000256" key="6">
    <source>
        <dbReference type="HAMAP-Rule" id="MF_01328"/>
    </source>
</evidence>
<dbReference type="GO" id="GO:0006412">
    <property type="term" value="P:translation"/>
    <property type="evidence" value="ECO:0007669"/>
    <property type="project" value="UniProtKB-UniRule"/>
</dbReference>
<protein>
    <recommendedName>
        <fullName evidence="5 6">Large ribosomal subunit protein uL4</fullName>
    </recommendedName>
</protein>
<name>A0A0K2SPZ7_LIMPI</name>
<dbReference type="SUPFAM" id="SSF52166">
    <property type="entry name" value="Ribosomal protein L4"/>
    <property type="match status" value="1"/>
</dbReference>
<evidence type="ECO:0000256" key="1">
    <source>
        <dbReference type="ARBA" id="ARBA00010528"/>
    </source>
</evidence>
<dbReference type="GO" id="GO:1990904">
    <property type="term" value="C:ribonucleoprotein complex"/>
    <property type="evidence" value="ECO:0007669"/>
    <property type="project" value="UniProtKB-KW"/>
</dbReference>
<comment type="similarity">
    <text evidence="1 6">Belongs to the universal ribosomal protein uL4 family.</text>
</comment>
<reference evidence="9" key="1">
    <citation type="submission" date="2015-07" db="EMBL/GenBank/DDBJ databases">
        <title>Complete genome sequence and phylogenetic analysis of Limnochorda pilosa.</title>
        <authorList>
            <person name="Watanabe M."/>
            <person name="Kojima H."/>
            <person name="Fukui M."/>
        </authorList>
    </citation>
    <scope>NUCLEOTIDE SEQUENCE [LARGE SCALE GENOMIC DNA]</scope>
    <source>
        <strain evidence="9">HC45</strain>
    </source>
</reference>
<dbReference type="GO" id="GO:0003735">
    <property type="term" value="F:structural constituent of ribosome"/>
    <property type="evidence" value="ECO:0007669"/>
    <property type="project" value="InterPro"/>
</dbReference>
<dbReference type="Gene3D" id="3.40.1370.10">
    <property type="match status" value="1"/>
</dbReference>
<dbReference type="GO" id="GO:0005840">
    <property type="term" value="C:ribosome"/>
    <property type="evidence" value="ECO:0007669"/>
    <property type="project" value="UniProtKB-KW"/>
</dbReference>
<dbReference type="AlphaFoldDB" id="A0A0K2SPZ7"/>
<dbReference type="OrthoDB" id="9803201at2"/>
<keyword evidence="3 6" id="KW-0689">Ribosomal protein</keyword>
<keyword evidence="4 6" id="KW-0687">Ribonucleoprotein</keyword>
<organism evidence="8 9">
    <name type="scientific">Limnochorda pilosa</name>
    <dbReference type="NCBI Taxonomy" id="1555112"/>
    <lineage>
        <taxon>Bacteria</taxon>
        <taxon>Bacillati</taxon>
        <taxon>Bacillota</taxon>
        <taxon>Limnochordia</taxon>
        <taxon>Limnochordales</taxon>
        <taxon>Limnochordaceae</taxon>
        <taxon>Limnochorda</taxon>
    </lineage>
</organism>
<dbReference type="GO" id="GO:0019843">
    <property type="term" value="F:rRNA binding"/>
    <property type="evidence" value="ECO:0007669"/>
    <property type="project" value="UniProtKB-UniRule"/>
</dbReference>
<dbReference type="PATRIC" id="fig|1555112.3.peg.3309"/>
<dbReference type="RefSeq" id="WP_068140391.1">
    <property type="nucleotide sequence ID" value="NZ_AP014924.1"/>
</dbReference>
<reference evidence="9" key="2">
    <citation type="journal article" date="2016" name="Int. J. Syst. Evol. Microbiol.">
        <title>Complete genome sequence and cell structure of Limnochorda pilosa, a Gram-negative spore-former within the phylum Firmicutes.</title>
        <authorList>
            <person name="Watanabe M."/>
            <person name="Kojima H."/>
            <person name="Fukui M."/>
        </authorList>
    </citation>
    <scope>NUCLEOTIDE SEQUENCE [LARGE SCALE GENOMIC DNA]</scope>
    <source>
        <strain evidence="9">HC45</strain>
    </source>
</reference>
<gene>
    <name evidence="6" type="primary">rplD</name>
    <name evidence="8" type="ORF">LIP_3270</name>
</gene>
<evidence type="ECO:0000256" key="5">
    <source>
        <dbReference type="ARBA" id="ARBA00035244"/>
    </source>
</evidence>
<dbReference type="InterPro" id="IPR002136">
    <property type="entry name" value="Ribosomal_uL4"/>
</dbReference>
<dbReference type="EMBL" id="AP014924">
    <property type="protein sequence ID" value="BAS29087.1"/>
    <property type="molecule type" value="Genomic_DNA"/>
</dbReference>
<dbReference type="Proteomes" id="UP000065807">
    <property type="component" value="Chromosome"/>
</dbReference>
<feature type="compositionally biased region" description="Basic residues" evidence="7">
    <location>
        <begin position="60"/>
        <end position="77"/>
    </location>
</feature>
<evidence type="ECO:0000313" key="9">
    <source>
        <dbReference type="Proteomes" id="UP000065807"/>
    </source>
</evidence>
<evidence type="ECO:0000256" key="4">
    <source>
        <dbReference type="ARBA" id="ARBA00023274"/>
    </source>
</evidence>
<comment type="function">
    <text evidence="6">Forms part of the polypeptide exit tunnel.</text>
</comment>
<dbReference type="Pfam" id="PF00573">
    <property type="entry name" value="Ribosomal_L4"/>
    <property type="match status" value="1"/>
</dbReference>
<dbReference type="STRING" id="1555112.LIP_3270"/>
<keyword evidence="6" id="KW-0694">RNA-binding</keyword>
<sequence>MPKVDVYDVNGQVVGEEELTEEIFGAPVNHALLHQAIRVYLANRRAGTASTRTRGEVRGGGRKPWRQKGTGRARHGSIRSPIWRGGGVVFGPKPRSHRLLMPKKARRQALRSALSAKLRDGELTVLDRLELPELKTKAVAQVLERLAGGRKPLLVIPEPDAGVRRAARNLPGVRTVVASCLNTYEVLDSSRVLLTRDAVRKVEEVLRPHASVRRDQAAGGD</sequence>
<accession>A0A0K2SPZ7</accession>
<dbReference type="KEGG" id="lpil:LIP_3270"/>
<keyword evidence="9" id="KW-1185">Reference proteome</keyword>